<evidence type="ECO:0000313" key="2">
    <source>
        <dbReference type="Proteomes" id="UP000042958"/>
    </source>
</evidence>
<gene>
    <name evidence="1" type="ORF">PMG11_03118</name>
</gene>
<proteinExistence type="predicted"/>
<dbReference type="AlphaFoldDB" id="A0A0F7V9C2"/>
<name>A0A0F7V9C2_PENBI</name>
<dbReference type="Proteomes" id="UP000042958">
    <property type="component" value="Unassembled WGS sequence"/>
</dbReference>
<reference evidence="2" key="1">
    <citation type="journal article" date="2015" name="Genome Announc.">
        <title>Draft genome sequence of the fungus Penicillium brasilianum MG11.</title>
        <authorList>
            <person name="Horn F."/>
            <person name="Linde J."/>
            <person name="Mattern D.J."/>
            <person name="Walther G."/>
            <person name="Guthke R."/>
            <person name="Brakhage A.A."/>
            <person name="Valiante V."/>
        </authorList>
    </citation>
    <scope>NUCLEOTIDE SEQUENCE [LARGE SCALE GENOMIC DNA]</scope>
    <source>
        <strain evidence="2">MG11</strain>
    </source>
</reference>
<dbReference type="OrthoDB" id="1896086at2759"/>
<evidence type="ECO:0000313" key="1">
    <source>
        <dbReference type="EMBL" id="CEO58389.1"/>
    </source>
</evidence>
<dbReference type="STRING" id="104259.A0A0F7V9C2"/>
<keyword evidence="2" id="KW-1185">Reference proteome</keyword>
<sequence length="105" mass="11112">MTLASVAHGGSAGDMEIDSDVAKHLQSLLSRSDNNNCDVGDDFFKSNTIHRRDLAMSSVTCGAQNILADGINGDGFPDLLLMAPTQLPWRTLRSLPGNGRSSPGL</sequence>
<dbReference type="EMBL" id="CDHK01000003">
    <property type="protein sequence ID" value="CEO58389.1"/>
    <property type="molecule type" value="Genomic_DNA"/>
</dbReference>
<protein>
    <submittedName>
        <fullName evidence="1">Uncharacterized protein</fullName>
    </submittedName>
</protein>
<organism evidence="1 2">
    <name type="scientific">Penicillium brasilianum</name>
    <dbReference type="NCBI Taxonomy" id="104259"/>
    <lineage>
        <taxon>Eukaryota</taxon>
        <taxon>Fungi</taxon>
        <taxon>Dikarya</taxon>
        <taxon>Ascomycota</taxon>
        <taxon>Pezizomycotina</taxon>
        <taxon>Eurotiomycetes</taxon>
        <taxon>Eurotiomycetidae</taxon>
        <taxon>Eurotiales</taxon>
        <taxon>Aspergillaceae</taxon>
        <taxon>Penicillium</taxon>
    </lineage>
</organism>
<accession>A0A0F7V9C2</accession>